<organism evidence="3 4">
    <name type="scientific">Dendrobium catenatum</name>
    <dbReference type="NCBI Taxonomy" id="906689"/>
    <lineage>
        <taxon>Eukaryota</taxon>
        <taxon>Viridiplantae</taxon>
        <taxon>Streptophyta</taxon>
        <taxon>Embryophyta</taxon>
        <taxon>Tracheophyta</taxon>
        <taxon>Spermatophyta</taxon>
        <taxon>Magnoliopsida</taxon>
        <taxon>Liliopsida</taxon>
        <taxon>Asparagales</taxon>
        <taxon>Orchidaceae</taxon>
        <taxon>Epidendroideae</taxon>
        <taxon>Malaxideae</taxon>
        <taxon>Dendrobiinae</taxon>
        <taxon>Dendrobium</taxon>
    </lineage>
</organism>
<evidence type="ECO:0000256" key="2">
    <source>
        <dbReference type="SAM" id="SignalP"/>
    </source>
</evidence>
<evidence type="ECO:0000313" key="3">
    <source>
        <dbReference type="EMBL" id="PKU79434.1"/>
    </source>
</evidence>
<accession>A0A2I0WUU2</accession>
<feature type="region of interest" description="Disordered" evidence="1">
    <location>
        <begin position="36"/>
        <end position="55"/>
    </location>
</feature>
<dbReference type="Proteomes" id="UP000233837">
    <property type="component" value="Unassembled WGS sequence"/>
</dbReference>
<feature type="chain" id="PRO_5014130801" evidence="2">
    <location>
        <begin position="19"/>
        <end position="55"/>
    </location>
</feature>
<gene>
    <name evidence="3" type="ORF">MA16_Dca000779</name>
</gene>
<name>A0A2I0WUU2_9ASPA</name>
<dbReference type="AlphaFoldDB" id="A0A2I0WUU2"/>
<sequence length="55" mass="5983">MDLFCLVHLLVFLAFVASLYVMQGVLVSGGRLAERPPPPLGNPGHYFPPNNTRGC</sequence>
<reference evidence="3 4" key="2">
    <citation type="journal article" date="2017" name="Nature">
        <title>The Apostasia genome and the evolution of orchids.</title>
        <authorList>
            <person name="Zhang G.Q."/>
            <person name="Liu K.W."/>
            <person name="Li Z."/>
            <person name="Lohaus R."/>
            <person name="Hsiao Y.Y."/>
            <person name="Niu S.C."/>
            <person name="Wang J.Y."/>
            <person name="Lin Y.C."/>
            <person name="Xu Q."/>
            <person name="Chen L.J."/>
            <person name="Yoshida K."/>
            <person name="Fujiwara S."/>
            <person name="Wang Z.W."/>
            <person name="Zhang Y.Q."/>
            <person name="Mitsuda N."/>
            <person name="Wang M."/>
            <person name="Liu G.H."/>
            <person name="Pecoraro L."/>
            <person name="Huang H.X."/>
            <person name="Xiao X.J."/>
            <person name="Lin M."/>
            <person name="Wu X.Y."/>
            <person name="Wu W.L."/>
            <person name="Chen Y.Y."/>
            <person name="Chang S.B."/>
            <person name="Sakamoto S."/>
            <person name="Ohme-Takagi M."/>
            <person name="Yagi M."/>
            <person name="Zeng S.J."/>
            <person name="Shen C.Y."/>
            <person name="Yeh C.M."/>
            <person name="Luo Y.B."/>
            <person name="Tsai W.C."/>
            <person name="Van de Peer Y."/>
            <person name="Liu Z.J."/>
        </authorList>
    </citation>
    <scope>NUCLEOTIDE SEQUENCE [LARGE SCALE GENOMIC DNA]</scope>
    <source>
        <tissue evidence="3">The whole plant</tissue>
    </source>
</reference>
<evidence type="ECO:0000256" key="1">
    <source>
        <dbReference type="SAM" id="MobiDB-lite"/>
    </source>
</evidence>
<evidence type="ECO:0000313" key="4">
    <source>
        <dbReference type="Proteomes" id="UP000233837"/>
    </source>
</evidence>
<protein>
    <submittedName>
        <fullName evidence="3">Uncharacterized protein</fullName>
    </submittedName>
</protein>
<keyword evidence="4" id="KW-1185">Reference proteome</keyword>
<keyword evidence="2" id="KW-0732">Signal</keyword>
<reference evidence="3 4" key="1">
    <citation type="journal article" date="2016" name="Sci. Rep.">
        <title>The Dendrobium catenatum Lindl. genome sequence provides insights into polysaccharide synthase, floral development and adaptive evolution.</title>
        <authorList>
            <person name="Zhang G.Q."/>
            <person name="Xu Q."/>
            <person name="Bian C."/>
            <person name="Tsai W.C."/>
            <person name="Yeh C.M."/>
            <person name="Liu K.W."/>
            <person name="Yoshida K."/>
            <person name="Zhang L.S."/>
            <person name="Chang S.B."/>
            <person name="Chen F."/>
            <person name="Shi Y."/>
            <person name="Su Y.Y."/>
            <person name="Zhang Y.Q."/>
            <person name="Chen L.J."/>
            <person name="Yin Y."/>
            <person name="Lin M."/>
            <person name="Huang H."/>
            <person name="Deng H."/>
            <person name="Wang Z.W."/>
            <person name="Zhu S.L."/>
            <person name="Zhao X."/>
            <person name="Deng C."/>
            <person name="Niu S.C."/>
            <person name="Huang J."/>
            <person name="Wang M."/>
            <person name="Liu G.H."/>
            <person name="Yang H.J."/>
            <person name="Xiao X.J."/>
            <person name="Hsiao Y.Y."/>
            <person name="Wu W.L."/>
            <person name="Chen Y.Y."/>
            <person name="Mitsuda N."/>
            <person name="Ohme-Takagi M."/>
            <person name="Luo Y.B."/>
            <person name="Van de Peer Y."/>
            <person name="Liu Z.J."/>
        </authorList>
    </citation>
    <scope>NUCLEOTIDE SEQUENCE [LARGE SCALE GENOMIC DNA]</scope>
    <source>
        <tissue evidence="3">The whole plant</tissue>
    </source>
</reference>
<proteinExistence type="predicted"/>
<feature type="signal peptide" evidence="2">
    <location>
        <begin position="1"/>
        <end position="18"/>
    </location>
</feature>
<dbReference type="EMBL" id="KZ502442">
    <property type="protein sequence ID" value="PKU79434.1"/>
    <property type="molecule type" value="Genomic_DNA"/>
</dbReference>